<evidence type="ECO:0000259" key="7">
    <source>
        <dbReference type="SMART" id="SM01005"/>
    </source>
</evidence>
<dbReference type="EC" id="5.1.1.1" evidence="4"/>
<dbReference type="PANTHER" id="PTHR30511">
    <property type="entry name" value="ALANINE RACEMASE"/>
    <property type="match status" value="1"/>
</dbReference>
<feature type="active site" description="Proton acceptor; specific for L-alanine" evidence="4">
    <location>
        <position position="262"/>
    </location>
</feature>
<dbReference type="CDD" id="cd00430">
    <property type="entry name" value="PLPDE_III_AR"/>
    <property type="match status" value="1"/>
</dbReference>
<comment type="pathway">
    <text evidence="4">Amino-acid biosynthesis; D-alanine biosynthesis; D-alanine from L-alanine: step 1/1.</text>
</comment>
<dbReference type="InterPro" id="IPR009006">
    <property type="entry name" value="Ala_racemase/Decarboxylase_C"/>
</dbReference>
<dbReference type="Proteomes" id="UP000000329">
    <property type="component" value="Chromosome"/>
</dbReference>
<evidence type="ECO:0000313" key="9">
    <source>
        <dbReference type="Proteomes" id="UP000000329"/>
    </source>
</evidence>
<dbReference type="SUPFAM" id="SSF50621">
    <property type="entry name" value="Alanine racemase C-terminal domain-like"/>
    <property type="match status" value="1"/>
</dbReference>
<dbReference type="GO" id="GO:0030632">
    <property type="term" value="P:D-alanine biosynthetic process"/>
    <property type="evidence" value="ECO:0007669"/>
    <property type="project" value="UniProtKB-UniRule"/>
</dbReference>
<dbReference type="NCBIfam" id="TIGR00492">
    <property type="entry name" value="alr"/>
    <property type="match status" value="1"/>
</dbReference>
<evidence type="ECO:0000313" key="8">
    <source>
        <dbReference type="EMBL" id="ADJ65426.1"/>
    </source>
</evidence>
<dbReference type="Pfam" id="PF00842">
    <property type="entry name" value="Ala_racemase_C"/>
    <property type="match status" value="1"/>
</dbReference>
<dbReference type="GO" id="GO:0008784">
    <property type="term" value="F:alanine racemase activity"/>
    <property type="evidence" value="ECO:0007669"/>
    <property type="project" value="UniProtKB-UniRule"/>
</dbReference>
<keyword evidence="3 4" id="KW-0413">Isomerase</keyword>
<dbReference type="AlphaFoldDB" id="D8ISL0"/>
<dbReference type="PROSITE" id="PS00395">
    <property type="entry name" value="ALANINE_RACEMASE"/>
    <property type="match status" value="1"/>
</dbReference>
<dbReference type="Pfam" id="PF01168">
    <property type="entry name" value="Ala_racemase_N"/>
    <property type="match status" value="1"/>
</dbReference>
<evidence type="ECO:0000256" key="5">
    <source>
        <dbReference type="PIRSR" id="PIRSR600821-50"/>
    </source>
</evidence>
<feature type="modified residue" description="N6-(pyridoxal phosphate)lysine" evidence="4 5">
    <location>
        <position position="37"/>
    </location>
</feature>
<dbReference type="PANTHER" id="PTHR30511:SF0">
    <property type="entry name" value="ALANINE RACEMASE, CATABOLIC-RELATED"/>
    <property type="match status" value="1"/>
</dbReference>
<feature type="domain" description="Alanine racemase C-terminal" evidence="7">
    <location>
        <begin position="241"/>
        <end position="367"/>
    </location>
</feature>
<dbReference type="UniPathway" id="UPA00042">
    <property type="reaction ID" value="UER00497"/>
</dbReference>
<reference evidence="8 9" key="1">
    <citation type="submission" date="2010-04" db="EMBL/GenBank/DDBJ databases">
        <title>The genome of Herbaspirillum seropedicae SmR1, an endophytic, nitrogen-fixing, plant-growth promoting beta-Proteobacteria.</title>
        <authorList>
            <person name="Pedrosa F.O."/>
            <person name="Monteiro R.A."/>
            <person name="Wassem R."/>
            <person name="Cruz L.M."/>
            <person name="Ayub R.A."/>
            <person name="Colauto N.B."/>
            <person name="Fernandez M.A."/>
            <person name="Fungaro M.H.P."/>
            <person name="Grisard E.C."/>
            <person name="Hungria M."/>
            <person name="Madeira H.M.F."/>
            <person name="Nodari R.O."/>
            <person name="Osaku C.A."/>
            <person name="Petzl-Erler M.L."/>
            <person name="Terenzi H."/>
            <person name="Vieira L.G.E."/>
            <person name="Almeida M.I.M."/>
            <person name="Alves L.R."/>
            <person name="Arantes O.M.N."/>
            <person name="Balsanelli E."/>
            <person name="Barcellos F.G."/>
            <person name="Baura V.A."/>
            <person name="Binde D.R."/>
            <person name="Campo R.J."/>
            <person name="Chubatsu L.S."/>
            <person name="Chueire L.M.O."/>
            <person name="Ciferri R.R."/>
            <person name="Correa L.C."/>
            <person name="da Conceicao Silva J.L."/>
            <person name="Dabul A.N.G."/>
            <person name="Dambros B.P."/>
            <person name="Faoro H."/>
            <person name="Favetti A."/>
            <person name="Friedermann G."/>
            <person name="Furlaneto M.C."/>
            <person name="Gasques L.S."/>
            <person name="Gimenes C.C.T."/>
            <person name="Gioppo N.M.R."/>
            <person name="Glienke-Blanco C."/>
            <person name="Godoy L.P."/>
            <person name="Guerra M.P."/>
            <person name="Karp S."/>
            <person name="Kava-Cordeiro V."/>
            <person name="Margarido V.P."/>
            <person name="Mathioni S.M."/>
            <person name="Menck-Soares M.A."/>
            <person name="Murace N.K."/>
            <person name="Nicolas M.F."/>
            <person name="Oliveira C.E.C."/>
            <person name="Pagnan N.A.B."/>
            <person name="Pamphile J.A."/>
            <person name="Patussi E.V."/>
            <person name="Pereira L.F.P."/>
            <person name="Pereira-Ferrari L."/>
            <person name="Pinto F.G.S."/>
            <person name="Precoma C."/>
            <person name="Prioli A.J."/>
            <person name="Prioli S.M.A.P."/>
            <person name="Raittz R.T."/>
            <person name="Ramos H.J.O."/>
            <person name="Ribeiro E.M.S.F."/>
            <person name="Rigo L.U."/>
            <person name="Rocha C.L.M.S.C."/>
            <person name="Rocha S.N."/>
            <person name="Santos K."/>
            <person name="Satori D."/>
            <person name="Silva A.G."/>
            <person name="Simao R.C.G."/>
            <person name="Soares M.A.M."/>
            <person name="Souza E.M."/>
            <person name="Steffens M.B.R."/>
            <person name="Steindel M."/>
            <person name="Tadra-Sfeir M.Z."/>
            <person name="Takahashi E.K."/>
            <person name="Torres R.A."/>
            <person name="Valle J.S."/>
            <person name="Vernal J.I."/>
            <person name="Vilas-Boas L.A."/>
            <person name="Watanabe M.A.E."/>
            <person name="Weiss V.A."/>
            <person name="Yates M.A."/>
            <person name="Souza E.M."/>
        </authorList>
    </citation>
    <scope>NUCLEOTIDE SEQUENCE [LARGE SCALE GENOMIC DNA]</scope>
    <source>
        <strain evidence="8 9">SmR1</strain>
    </source>
</reference>
<organism evidence="8 9">
    <name type="scientific">Herbaspirillum seropedicae (strain SmR1)</name>
    <dbReference type="NCBI Taxonomy" id="757424"/>
    <lineage>
        <taxon>Bacteria</taxon>
        <taxon>Pseudomonadati</taxon>
        <taxon>Pseudomonadota</taxon>
        <taxon>Betaproteobacteria</taxon>
        <taxon>Burkholderiales</taxon>
        <taxon>Oxalobacteraceae</taxon>
        <taxon>Herbaspirillum</taxon>
    </lineage>
</organism>
<keyword evidence="9" id="KW-1185">Reference proteome</keyword>
<evidence type="ECO:0000256" key="6">
    <source>
        <dbReference type="PIRSR" id="PIRSR600821-52"/>
    </source>
</evidence>
<feature type="binding site" evidence="4 6">
    <location>
        <position position="140"/>
    </location>
    <ligand>
        <name>substrate</name>
    </ligand>
</feature>
<dbReference type="SUPFAM" id="SSF51419">
    <property type="entry name" value="PLP-binding barrel"/>
    <property type="match status" value="1"/>
</dbReference>
<evidence type="ECO:0000256" key="1">
    <source>
        <dbReference type="ARBA" id="ARBA00001933"/>
    </source>
</evidence>
<protein>
    <recommendedName>
        <fullName evidence="4">Alanine racemase</fullName>
        <ecNumber evidence="4">5.1.1.1</ecNumber>
    </recommendedName>
</protein>
<dbReference type="RefSeq" id="WP_013235886.1">
    <property type="nucleotide sequence ID" value="NC_014323.1"/>
</dbReference>
<keyword evidence="2 4" id="KW-0663">Pyridoxal phosphate</keyword>
<dbReference type="SMART" id="SM01005">
    <property type="entry name" value="Ala_racemase_C"/>
    <property type="match status" value="1"/>
</dbReference>
<dbReference type="STRING" id="757424.Hsero_3955"/>
<dbReference type="PRINTS" id="PR00992">
    <property type="entry name" value="ALARACEMASE"/>
</dbReference>
<dbReference type="Gene3D" id="2.40.37.10">
    <property type="entry name" value="Lyase, Ornithine Decarboxylase, Chain A, domain 1"/>
    <property type="match status" value="1"/>
</dbReference>
<accession>D8ISL0</accession>
<evidence type="ECO:0000256" key="3">
    <source>
        <dbReference type="ARBA" id="ARBA00023235"/>
    </source>
</evidence>
<dbReference type="InterPro" id="IPR029066">
    <property type="entry name" value="PLP-binding_barrel"/>
</dbReference>
<comment type="catalytic activity">
    <reaction evidence="4">
        <text>L-alanine = D-alanine</text>
        <dbReference type="Rhea" id="RHEA:20249"/>
        <dbReference type="ChEBI" id="CHEBI:57416"/>
        <dbReference type="ChEBI" id="CHEBI:57972"/>
        <dbReference type="EC" id="5.1.1.1"/>
    </reaction>
</comment>
<dbReference type="GO" id="GO:0005829">
    <property type="term" value="C:cytosol"/>
    <property type="evidence" value="ECO:0007669"/>
    <property type="project" value="TreeGrafter"/>
</dbReference>
<dbReference type="InterPro" id="IPR011079">
    <property type="entry name" value="Ala_racemase_C"/>
</dbReference>
<evidence type="ECO:0000256" key="2">
    <source>
        <dbReference type="ARBA" id="ARBA00022898"/>
    </source>
</evidence>
<proteinExistence type="inferred from homology"/>
<dbReference type="HOGENOM" id="CLU_028393_1_1_4"/>
<dbReference type="InterPro" id="IPR001608">
    <property type="entry name" value="Ala_racemase_N"/>
</dbReference>
<dbReference type="InterPro" id="IPR020622">
    <property type="entry name" value="Ala_racemase_pyridoxalP-BS"/>
</dbReference>
<evidence type="ECO:0000256" key="4">
    <source>
        <dbReference type="HAMAP-Rule" id="MF_01201"/>
    </source>
</evidence>
<comment type="function">
    <text evidence="4">Catalyzes the interconversion of L-alanine and D-alanine. May also act on other amino acids.</text>
</comment>
<dbReference type="KEGG" id="hse:Hsero_3955"/>
<dbReference type="Gene3D" id="3.20.20.10">
    <property type="entry name" value="Alanine racemase"/>
    <property type="match status" value="1"/>
</dbReference>
<feature type="active site" description="Proton acceptor; specific for D-alanine" evidence="4">
    <location>
        <position position="37"/>
    </location>
</feature>
<dbReference type="GeneID" id="29393161"/>
<name>D8ISL0_HERSS</name>
<sequence>MSTQPTASLTIDLPAIVANWKTLSARVAPARCGAVVKADAYGLGATMVVRALLDAGCREFFVALVSEGVSLKQTLADRWPKGARLHILNGTLPGDELLCLHYGLTPVLNSLEQVRSWQGYARQLDFPLAAALQVDTGMARLGLAPAEVAQLTESRAGLAGIAPTFLMSHLVSAEETANPLNQHQLERFVAIRRHWPEIAGCLANSSGIFLGADFHFGCVRPGAALYGVHPGGAGPNPMRPVLRLQAPLIQWRELQAGESVGYNHTWQASRPTRVGTIALGYADGYLRSASNRGVLRLEGVEAPLIGRVSMDSITVDLSAIDPARLRPGLLFDVLDAQQDINALAVQAGTNAYEILTSLRHRYRRHYLE</sequence>
<dbReference type="InterPro" id="IPR000821">
    <property type="entry name" value="Ala_racemase"/>
</dbReference>
<gene>
    <name evidence="8" type="primary">alr</name>
    <name evidence="8" type="ordered locus">Hsero_3955</name>
</gene>
<comment type="similarity">
    <text evidence="4">Belongs to the alanine racemase family.</text>
</comment>
<dbReference type="EMBL" id="CP002039">
    <property type="protein sequence ID" value="ADJ65426.1"/>
    <property type="molecule type" value="Genomic_DNA"/>
</dbReference>
<feature type="binding site" evidence="4 6">
    <location>
        <position position="310"/>
    </location>
    <ligand>
        <name>substrate</name>
    </ligand>
</feature>
<dbReference type="HAMAP" id="MF_01201">
    <property type="entry name" value="Ala_racemase"/>
    <property type="match status" value="1"/>
</dbReference>
<dbReference type="eggNOG" id="COG0787">
    <property type="taxonomic scope" value="Bacteria"/>
</dbReference>
<dbReference type="OrthoDB" id="9813814at2"/>
<comment type="cofactor">
    <cofactor evidence="1 4 5">
        <name>pyridoxal 5'-phosphate</name>
        <dbReference type="ChEBI" id="CHEBI:597326"/>
    </cofactor>
</comment>
<dbReference type="GO" id="GO:0030170">
    <property type="term" value="F:pyridoxal phosphate binding"/>
    <property type="evidence" value="ECO:0007669"/>
    <property type="project" value="UniProtKB-UniRule"/>
</dbReference>